<dbReference type="Proteomes" id="UP001597115">
    <property type="component" value="Unassembled WGS sequence"/>
</dbReference>
<gene>
    <name evidence="4" type="ORF">ACFSCW_14185</name>
</gene>
<accession>A0ABW4I703</accession>
<dbReference type="InterPro" id="IPR019734">
    <property type="entry name" value="TPR_rpt"/>
</dbReference>
<sequence length="279" mass="29831">MLKRLTFLFLLGAATAPLAAQTAPDLNARVGKIEKELRAVQRKVFPNGQPLEPEIVAPTPTPPPAPTTSPIADLTARVDAIEAQVRGITAQAEQNDHRIAQLEDQVKQLVADAQARAAAPAPAPAAAAPSQDAAATAASAPTGIERPQTGDAAEDGYLYGFRLWQAKMYPEAETELKRVADQYPNHRRASYAQNLLGRAYLDEGKPALAAVALYDSYKKWPQGERAAESLYWLGQALTELKKPADACKVYAQFTDDYGATAAASLKAQVAAGRKRAKCA</sequence>
<comment type="caution">
    <text evidence="4">The sequence shown here is derived from an EMBL/GenBank/DDBJ whole genome shotgun (WGS) entry which is preliminary data.</text>
</comment>
<feature type="coiled-coil region" evidence="1">
    <location>
        <begin position="71"/>
        <end position="112"/>
    </location>
</feature>
<reference evidence="5" key="1">
    <citation type="journal article" date="2019" name="Int. J. Syst. Evol. Microbiol.">
        <title>The Global Catalogue of Microorganisms (GCM) 10K type strain sequencing project: providing services to taxonomists for standard genome sequencing and annotation.</title>
        <authorList>
            <consortium name="The Broad Institute Genomics Platform"/>
            <consortium name="The Broad Institute Genome Sequencing Center for Infectious Disease"/>
            <person name="Wu L."/>
            <person name="Ma J."/>
        </authorList>
    </citation>
    <scope>NUCLEOTIDE SEQUENCE [LARGE SCALE GENOMIC DNA]</scope>
    <source>
        <strain evidence="5">CGMCC 1.16275</strain>
    </source>
</reference>
<feature type="region of interest" description="Disordered" evidence="2">
    <location>
        <begin position="120"/>
        <end position="151"/>
    </location>
</feature>
<dbReference type="InterPro" id="IPR011990">
    <property type="entry name" value="TPR-like_helical_dom_sf"/>
</dbReference>
<dbReference type="SUPFAM" id="SSF48452">
    <property type="entry name" value="TPR-like"/>
    <property type="match status" value="1"/>
</dbReference>
<evidence type="ECO:0000256" key="3">
    <source>
        <dbReference type="SAM" id="SignalP"/>
    </source>
</evidence>
<evidence type="ECO:0000313" key="4">
    <source>
        <dbReference type="EMBL" id="MFD1612950.1"/>
    </source>
</evidence>
<keyword evidence="3" id="KW-0732">Signal</keyword>
<dbReference type="Gene3D" id="1.25.40.10">
    <property type="entry name" value="Tetratricopeptide repeat domain"/>
    <property type="match status" value="1"/>
</dbReference>
<organism evidence="4 5">
    <name type="scientific">Sphingomonas tabacisoli</name>
    <dbReference type="NCBI Taxonomy" id="2249466"/>
    <lineage>
        <taxon>Bacteria</taxon>
        <taxon>Pseudomonadati</taxon>
        <taxon>Pseudomonadota</taxon>
        <taxon>Alphaproteobacteria</taxon>
        <taxon>Sphingomonadales</taxon>
        <taxon>Sphingomonadaceae</taxon>
        <taxon>Sphingomonas</taxon>
    </lineage>
</organism>
<evidence type="ECO:0000313" key="5">
    <source>
        <dbReference type="Proteomes" id="UP001597115"/>
    </source>
</evidence>
<name>A0ABW4I703_9SPHN</name>
<protein>
    <submittedName>
        <fullName evidence="4">Tetratricopeptide repeat protein</fullName>
    </submittedName>
</protein>
<keyword evidence="5" id="KW-1185">Reference proteome</keyword>
<dbReference type="Pfam" id="PF13174">
    <property type="entry name" value="TPR_6"/>
    <property type="match status" value="1"/>
</dbReference>
<feature type="chain" id="PRO_5045733083" evidence="3">
    <location>
        <begin position="20"/>
        <end position="279"/>
    </location>
</feature>
<feature type="region of interest" description="Disordered" evidence="2">
    <location>
        <begin position="49"/>
        <end position="68"/>
    </location>
</feature>
<evidence type="ECO:0000256" key="2">
    <source>
        <dbReference type="SAM" id="MobiDB-lite"/>
    </source>
</evidence>
<proteinExistence type="predicted"/>
<dbReference type="RefSeq" id="WP_380890547.1">
    <property type="nucleotide sequence ID" value="NZ_JBHUDY010000002.1"/>
</dbReference>
<feature type="signal peptide" evidence="3">
    <location>
        <begin position="1"/>
        <end position="19"/>
    </location>
</feature>
<dbReference type="EMBL" id="JBHUDY010000002">
    <property type="protein sequence ID" value="MFD1612950.1"/>
    <property type="molecule type" value="Genomic_DNA"/>
</dbReference>
<keyword evidence="1" id="KW-0175">Coiled coil</keyword>
<evidence type="ECO:0000256" key="1">
    <source>
        <dbReference type="SAM" id="Coils"/>
    </source>
</evidence>
<feature type="compositionally biased region" description="Low complexity" evidence="2">
    <location>
        <begin position="120"/>
        <end position="142"/>
    </location>
</feature>